<evidence type="ECO:0000313" key="2">
    <source>
        <dbReference type="Proteomes" id="UP000430120"/>
    </source>
</evidence>
<keyword evidence="2" id="KW-1185">Reference proteome</keyword>
<dbReference type="EMBL" id="VZPB01000003">
    <property type="protein sequence ID" value="KAB0584985.1"/>
    <property type="molecule type" value="Genomic_DNA"/>
</dbReference>
<reference evidence="1 2" key="1">
    <citation type="submission" date="2019-09" db="EMBL/GenBank/DDBJ databases">
        <title>Draft genome sequences of 48 bacterial type strains from the CCUG.</title>
        <authorList>
            <person name="Tunovic T."/>
            <person name="Pineiro-Iglesias B."/>
            <person name="Unosson C."/>
            <person name="Inganas E."/>
            <person name="Ohlen M."/>
            <person name="Cardew S."/>
            <person name="Jensie-Markopoulos S."/>
            <person name="Salva-Serra F."/>
            <person name="Jaen-Luchoro D."/>
            <person name="Karlsson R."/>
            <person name="Svensson-Stadler L."/>
            <person name="Chun J."/>
            <person name="Moore E."/>
        </authorList>
    </citation>
    <scope>NUCLEOTIDE SEQUENCE [LARGE SCALE GENOMIC DNA]</scope>
    <source>
        <strain evidence="1 2">CCUG 30977</strain>
    </source>
</reference>
<organism evidence="1 2">
    <name type="scientific">Ideonella dechloratans</name>
    <dbReference type="NCBI Taxonomy" id="36863"/>
    <lineage>
        <taxon>Bacteria</taxon>
        <taxon>Pseudomonadati</taxon>
        <taxon>Pseudomonadota</taxon>
        <taxon>Betaproteobacteria</taxon>
        <taxon>Burkholderiales</taxon>
        <taxon>Sphaerotilaceae</taxon>
        <taxon>Ideonella</taxon>
    </lineage>
</organism>
<dbReference type="AlphaFoldDB" id="A0A643FKB9"/>
<protein>
    <submittedName>
        <fullName evidence="1">DUF2314 domain-containing protein</fullName>
    </submittedName>
</protein>
<name>A0A643FKB9_IDEDE</name>
<dbReference type="OrthoDB" id="1551270at2"/>
<gene>
    <name evidence="1" type="ORF">F7Q92_02185</name>
</gene>
<sequence length="114" mass="13288">MRLANLQIDGWELDDGVQLHRAHPKTFWIPNVFKRHLLRPKQIVKLVFRIALRDDAGVETEEVERMWVIIERRLGLGQYEGLLDNDPYCTKGIKSGMKVFFEARHVIQIHAANA</sequence>
<comment type="caution">
    <text evidence="1">The sequence shown here is derived from an EMBL/GenBank/DDBJ whole genome shotgun (WGS) entry which is preliminary data.</text>
</comment>
<dbReference type="Proteomes" id="UP000430120">
    <property type="component" value="Unassembled WGS sequence"/>
</dbReference>
<evidence type="ECO:0000313" key="1">
    <source>
        <dbReference type="EMBL" id="KAB0584985.1"/>
    </source>
</evidence>
<accession>A0A643FKB9</accession>
<proteinExistence type="predicted"/>